<gene>
    <name evidence="1" type="ORF">IPO85_15110</name>
</gene>
<protein>
    <submittedName>
        <fullName evidence="1">Uncharacterized protein</fullName>
    </submittedName>
</protein>
<organism evidence="1 2">
    <name type="scientific">Candidatus Defluviibacterium haderslevense</name>
    <dbReference type="NCBI Taxonomy" id="2981993"/>
    <lineage>
        <taxon>Bacteria</taxon>
        <taxon>Pseudomonadati</taxon>
        <taxon>Bacteroidota</taxon>
        <taxon>Saprospiria</taxon>
        <taxon>Saprospirales</taxon>
        <taxon>Saprospiraceae</taxon>
        <taxon>Candidatus Defluviibacterium</taxon>
    </lineage>
</organism>
<dbReference type="Proteomes" id="UP000808349">
    <property type="component" value="Unassembled WGS sequence"/>
</dbReference>
<accession>A0A9D7SBC8</accession>
<evidence type="ECO:0000313" key="1">
    <source>
        <dbReference type="EMBL" id="MBK9718814.1"/>
    </source>
</evidence>
<dbReference type="EMBL" id="JADKFW010000013">
    <property type="protein sequence ID" value="MBK9718814.1"/>
    <property type="molecule type" value="Genomic_DNA"/>
</dbReference>
<comment type="caution">
    <text evidence="1">The sequence shown here is derived from an EMBL/GenBank/DDBJ whole genome shotgun (WGS) entry which is preliminary data.</text>
</comment>
<reference evidence="1 2" key="1">
    <citation type="submission" date="2020-10" db="EMBL/GenBank/DDBJ databases">
        <title>Connecting structure to function with the recovery of over 1000 high-quality activated sludge metagenome-assembled genomes encoding full-length rRNA genes using long-read sequencing.</title>
        <authorList>
            <person name="Singleton C.M."/>
            <person name="Petriglieri F."/>
            <person name="Kristensen J.M."/>
            <person name="Kirkegaard R.H."/>
            <person name="Michaelsen T.Y."/>
            <person name="Andersen M.H."/>
            <person name="Karst S.M."/>
            <person name="Dueholm M.S."/>
            <person name="Nielsen P.H."/>
            <person name="Albertsen M."/>
        </authorList>
    </citation>
    <scope>NUCLEOTIDE SEQUENCE [LARGE SCALE GENOMIC DNA]</scope>
    <source>
        <strain evidence="1">Ribe_18-Q3-R11-54_BAT3C.373</strain>
    </source>
</reference>
<dbReference type="AlphaFoldDB" id="A0A9D7SBC8"/>
<proteinExistence type="predicted"/>
<sequence>MDLNGLSQTVSTIGNYSQYVSGYMVMGPHYMVTNHYYSGTERIACKLVGSVDSSIDSSLELSGTEKAGLPDRQAEDLELVRTEFGFDTLIIEDTDPEEDDCEGNNDCPNVLYFFHPDHIGSSTFLTDEAGNPYQFILYLPFGDMTDWWRYCANRVIKITR</sequence>
<name>A0A9D7SBC8_9BACT</name>
<evidence type="ECO:0000313" key="2">
    <source>
        <dbReference type="Proteomes" id="UP000808349"/>
    </source>
</evidence>